<evidence type="ECO:0000259" key="2">
    <source>
        <dbReference type="PROSITE" id="PS50943"/>
    </source>
</evidence>
<accession>A0A098LC28</accession>
<gene>
    <name evidence="3" type="ORF">MYP_1738</name>
</gene>
<dbReference type="SMART" id="SM00530">
    <property type="entry name" value="HTH_XRE"/>
    <property type="match status" value="1"/>
</dbReference>
<dbReference type="PANTHER" id="PTHR46558:SF11">
    <property type="entry name" value="HTH-TYPE TRANSCRIPTIONAL REGULATOR XRE"/>
    <property type="match status" value="1"/>
</dbReference>
<dbReference type="InterPro" id="IPR001387">
    <property type="entry name" value="Cro/C1-type_HTH"/>
</dbReference>
<dbReference type="InterPro" id="IPR010982">
    <property type="entry name" value="Lambda_DNA-bd_dom_sf"/>
</dbReference>
<dbReference type="GO" id="GO:0003677">
    <property type="term" value="F:DNA binding"/>
    <property type="evidence" value="ECO:0007669"/>
    <property type="project" value="UniProtKB-KW"/>
</dbReference>
<dbReference type="CDD" id="cd00093">
    <property type="entry name" value="HTH_XRE"/>
    <property type="match status" value="1"/>
</dbReference>
<evidence type="ECO:0000256" key="1">
    <source>
        <dbReference type="ARBA" id="ARBA00023125"/>
    </source>
</evidence>
<dbReference type="AlphaFoldDB" id="A0A098LC28"/>
<feature type="domain" description="HTH cro/C1-type" evidence="2">
    <location>
        <begin position="8"/>
        <end position="62"/>
    </location>
</feature>
<comment type="caution">
    <text evidence="3">The sequence shown here is derived from an EMBL/GenBank/DDBJ whole genome shotgun (WGS) entry which is preliminary data.</text>
</comment>
<sequence>MKDLGNILKSLRISKGISQDALAFEIEISLSTYSKLERGLTDITLSKLEKLAAFYEMDVVEVLLYGSSPTVIPSICKKLIEEKDREIMNLQKDLIEALKKNI</sequence>
<name>A0A098LC28_9BACT</name>
<dbReference type="PROSITE" id="PS50943">
    <property type="entry name" value="HTH_CROC1"/>
    <property type="match status" value="1"/>
</dbReference>
<dbReference type="EMBL" id="BBLT01000003">
    <property type="protein sequence ID" value="GAL84510.1"/>
    <property type="molecule type" value="Genomic_DNA"/>
</dbReference>
<evidence type="ECO:0000313" key="4">
    <source>
        <dbReference type="Proteomes" id="UP000030185"/>
    </source>
</evidence>
<dbReference type="Pfam" id="PF01381">
    <property type="entry name" value="HTH_3"/>
    <property type="match status" value="1"/>
</dbReference>
<proteinExistence type="predicted"/>
<evidence type="ECO:0000313" key="3">
    <source>
        <dbReference type="EMBL" id="GAL84510.1"/>
    </source>
</evidence>
<dbReference type="Gene3D" id="1.10.260.40">
    <property type="entry name" value="lambda repressor-like DNA-binding domains"/>
    <property type="match status" value="1"/>
</dbReference>
<reference evidence="3 4" key="1">
    <citation type="submission" date="2014-09" db="EMBL/GenBank/DDBJ databases">
        <title>Sporocytophaga myxococcoides PG-01 genome sequencing.</title>
        <authorList>
            <person name="Liu L."/>
            <person name="Gao P.J."/>
            <person name="Chen G.J."/>
            <person name="Wang L.S."/>
        </authorList>
    </citation>
    <scope>NUCLEOTIDE SEQUENCE [LARGE SCALE GENOMIC DNA]</scope>
    <source>
        <strain evidence="3 4">PG-01</strain>
    </source>
</reference>
<dbReference type="Proteomes" id="UP000030185">
    <property type="component" value="Unassembled WGS sequence"/>
</dbReference>
<dbReference type="SUPFAM" id="SSF47413">
    <property type="entry name" value="lambda repressor-like DNA-binding domains"/>
    <property type="match status" value="1"/>
</dbReference>
<protein>
    <submittedName>
        <fullName evidence="3">Helix-turn-helix domain-containing protein</fullName>
    </submittedName>
</protein>
<dbReference type="eggNOG" id="COG1476">
    <property type="taxonomic scope" value="Bacteria"/>
</dbReference>
<keyword evidence="4" id="KW-1185">Reference proteome</keyword>
<dbReference type="STRING" id="153721.MYP_1738"/>
<dbReference type="PANTHER" id="PTHR46558">
    <property type="entry name" value="TRACRIPTIONAL REGULATORY PROTEIN-RELATED-RELATED"/>
    <property type="match status" value="1"/>
</dbReference>
<organism evidence="3 4">
    <name type="scientific">Sporocytophaga myxococcoides</name>
    <dbReference type="NCBI Taxonomy" id="153721"/>
    <lineage>
        <taxon>Bacteria</taxon>
        <taxon>Pseudomonadati</taxon>
        <taxon>Bacteroidota</taxon>
        <taxon>Cytophagia</taxon>
        <taxon>Cytophagales</taxon>
        <taxon>Cytophagaceae</taxon>
        <taxon>Sporocytophaga</taxon>
    </lineage>
</organism>
<keyword evidence="1" id="KW-0238">DNA-binding</keyword>
<dbReference type="OrthoDB" id="955486at2"/>